<reference evidence="1 2" key="1">
    <citation type="submission" date="2019-08" db="EMBL/GenBank/DDBJ databases">
        <authorList>
            <person name="Alioto T."/>
            <person name="Alioto T."/>
            <person name="Gomez Garrido J."/>
        </authorList>
    </citation>
    <scope>NUCLEOTIDE SEQUENCE [LARGE SCALE GENOMIC DNA]</scope>
</reference>
<keyword evidence="2" id="KW-1185">Reference proteome</keyword>
<proteinExistence type="predicted"/>
<accession>A0A5E4NJW3</accession>
<evidence type="ECO:0000313" key="2">
    <source>
        <dbReference type="Proteomes" id="UP000325440"/>
    </source>
</evidence>
<evidence type="ECO:0000313" key="1">
    <source>
        <dbReference type="EMBL" id="VVC43993.1"/>
    </source>
</evidence>
<dbReference type="OrthoDB" id="6628276at2759"/>
<organism evidence="1 2">
    <name type="scientific">Cinara cedri</name>
    <dbReference type="NCBI Taxonomy" id="506608"/>
    <lineage>
        <taxon>Eukaryota</taxon>
        <taxon>Metazoa</taxon>
        <taxon>Ecdysozoa</taxon>
        <taxon>Arthropoda</taxon>
        <taxon>Hexapoda</taxon>
        <taxon>Insecta</taxon>
        <taxon>Pterygota</taxon>
        <taxon>Neoptera</taxon>
        <taxon>Paraneoptera</taxon>
        <taxon>Hemiptera</taxon>
        <taxon>Sternorrhyncha</taxon>
        <taxon>Aphidomorpha</taxon>
        <taxon>Aphidoidea</taxon>
        <taxon>Aphididae</taxon>
        <taxon>Lachninae</taxon>
        <taxon>Cinara</taxon>
    </lineage>
</organism>
<gene>
    <name evidence="1" type="ORF">CINCED_3A018482</name>
</gene>
<dbReference type="Proteomes" id="UP000325440">
    <property type="component" value="Unassembled WGS sequence"/>
</dbReference>
<dbReference type="EMBL" id="CABPRJ010002374">
    <property type="protein sequence ID" value="VVC43993.1"/>
    <property type="molecule type" value="Genomic_DNA"/>
</dbReference>
<name>A0A5E4NJW3_9HEMI</name>
<protein>
    <submittedName>
        <fullName evidence="1">Uncharacterized protein</fullName>
    </submittedName>
</protein>
<dbReference type="AlphaFoldDB" id="A0A5E4NJW3"/>
<sequence length="151" mass="17037">MDILKPTLALSLRDEGFVEKTQFDNIYVLVKIITTNGDSELACILSAKPHSTDVDRLIFYYNLLKTATRSSLSPTVINNYLKQKPGENVITNATRIEHFQSIILELETSDQFVKVSKALEASLKAQTVQVFIEELGPFKESFCQKMGDFDL</sequence>